<accession>A0A6J4LM21</accession>
<protein>
    <submittedName>
        <fullName evidence="1">Uncharacterized protein</fullName>
    </submittedName>
</protein>
<evidence type="ECO:0000313" key="1">
    <source>
        <dbReference type="EMBL" id="CAA9335349.1"/>
    </source>
</evidence>
<dbReference type="AlphaFoldDB" id="A0A6J4LM21"/>
<organism evidence="1">
    <name type="scientific">uncultured Microcoleus sp</name>
    <dbReference type="NCBI Taxonomy" id="259945"/>
    <lineage>
        <taxon>Bacteria</taxon>
        <taxon>Bacillati</taxon>
        <taxon>Cyanobacteriota</taxon>
        <taxon>Cyanophyceae</taxon>
        <taxon>Oscillatoriophycideae</taxon>
        <taxon>Oscillatoriales</taxon>
        <taxon>Microcoleaceae</taxon>
        <taxon>Microcoleus</taxon>
        <taxon>environmental samples</taxon>
    </lineage>
</organism>
<proteinExistence type="predicted"/>
<dbReference type="EMBL" id="CADCTZ010000350">
    <property type="protein sequence ID" value="CAA9335349.1"/>
    <property type="molecule type" value="Genomic_DNA"/>
</dbReference>
<reference evidence="1" key="1">
    <citation type="submission" date="2020-02" db="EMBL/GenBank/DDBJ databases">
        <authorList>
            <person name="Meier V. D."/>
        </authorList>
    </citation>
    <scope>NUCLEOTIDE SEQUENCE</scope>
    <source>
        <strain evidence="1">AVDCRST_MAG84</strain>
    </source>
</reference>
<sequence length="72" mass="8657">MDCYFFIVKNYFDLGRSRRGDYRHSWKSRFSDYDLKMQVLDALATSETRFLPIFLVTKRKTRRNRVSSPPDG</sequence>
<name>A0A6J4LM21_9CYAN</name>
<gene>
    <name evidence="1" type="ORF">AVDCRST_MAG84-2091</name>
</gene>